<keyword evidence="2" id="KW-0547">Nucleotide-binding</keyword>
<dbReference type="GO" id="GO:0005524">
    <property type="term" value="F:ATP binding"/>
    <property type="evidence" value="ECO:0007669"/>
    <property type="project" value="UniProtKB-KW"/>
</dbReference>
<evidence type="ECO:0000259" key="5">
    <source>
        <dbReference type="Pfam" id="PF08245"/>
    </source>
</evidence>
<keyword evidence="3" id="KW-0067">ATP-binding</keyword>
<dbReference type="PANTHER" id="PTHR43024:SF1">
    <property type="entry name" value="UDP-N-ACETYLMURAMOYL-TRIPEPTIDE--D-ALANYL-D-ALANINE LIGASE"/>
    <property type="match status" value="1"/>
</dbReference>
<dbReference type="SUPFAM" id="SSF53244">
    <property type="entry name" value="MurD-like peptide ligases, peptide-binding domain"/>
    <property type="match status" value="1"/>
</dbReference>
<sequence length="432" mass="47541">MKTIVKGLLGFFSRRILHKYRPEIVAVTGSVGKTLAREAIYAVLKDELSVRQSYKNMNTEIGVPLVIIGFPKFPGKSIAAWLAVFTQALALLISRHNYPKVLILEMALDHPGDIEYLTRLAPPKIGVVTAIGSKYPVHVEFFKNADELVDEKMLVMTRVPKNGFAIINRDDAFIWKRRARVTAQTLSFGVSEKADLIARNIRIAQHLDPANKKLGLYFKLEHQGANVPIFLPGILGEHQANAALVAAAVGRAYDINLVTIAERLKNIRPIPGRMHLLKGIKDTLIIDDTYNASPAATQAALRTLGAIDSQGRKIAVLADMAELGPQTEAAHALIGKEVAAQGVDMLITVGEKAKMIADAAVRAGAAPENIFSFARAEEAGKFVQERMIPKDILLVKGSQSMRMERVVKEIMAEPLRAEELLVRQSKEWLRTP</sequence>
<reference evidence="6 7" key="1">
    <citation type="journal article" date="2016" name="Nat. Commun.">
        <title>Thousands of microbial genomes shed light on interconnected biogeochemical processes in an aquifer system.</title>
        <authorList>
            <person name="Anantharaman K."/>
            <person name="Brown C.T."/>
            <person name="Hug L.A."/>
            <person name="Sharon I."/>
            <person name="Castelle C.J."/>
            <person name="Probst A.J."/>
            <person name="Thomas B.C."/>
            <person name="Singh A."/>
            <person name="Wilkins M.J."/>
            <person name="Karaoz U."/>
            <person name="Brodie E.L."/>
            <person name="Williams K.H."/>
            <person name="Hubbard S.S."/>
            <person name="Banfield J.F."/>
        </authorList>
    </citation>
    <scope>NUCLEOTIDE SEQUENCE [LARGE SCALE GENOMIC DNA]</scope>
</reference>
<evidence type="ECO:0000256" key="3">
    <source>
        <dbReference type="ARBA" id="ARBA00022840"/>
    </source>
</evidence>
<dbReference type="InterPro" id="IPR036615">
    <property type="entry name" value="Mur_ligase_C_dom_sf"/>
</dbReference>
<dbReference type="Pfam" id="PF02875">
    <property type="entry name" value="Mur_ligase_C"/>
    <property type="match status" value="1"/>
</dbReference>
<gene>
    <name evidence="6" type="ORF">A3F54_02920</name>
</gene>
<proteinExistence type="predicted"/>
<dbReference type="InterPro" id="IPR036565">
    <property type="entry name" value="Mur-like_cat_sf"/>
</dbReference>
<dbReference type="InterPro" id="IPR051046">
    <property type="entry name" value="MurCDEF_CellWall_CoF430Synth"/>
</dbReference>
<dbReference type="PANTHER" id="PTHR43024">
    <property type="entry name" value="UDP-N-ACETYLMURAMOYL-TRIPEPTIDE--D-ALANYL-D-ALANINE LIGASE"/>
    <property type="match status" value="1"/>
</dbReference>
<dbReference type="Pfam" id="PF08245">
    <property type="entry name" value="Mur_ligase_M"/>
    <property type="match status" value="1"/>
</dbReference>
<keyword evidence="1" id="KW-0436">Ligase</keyword>
<evidence type="ECO:0000313" key="7">
    <source>
        <dbReference type="Proteomes" id="UP000176952"/>
    </source>
</evidence>
<dbReference type="Gene3D" id="3.40.1190.10">
    <property type="entry name" value="Mur-like, catalytic domain"/>
    <property type="match status" value="1"/>
</dbReference>
<evidence type="ECO:0000259" key="4">
    <source>
        <dbReference type="Pfam" id="PF02875"/>
    </source>
</evidence>
<dbReference type="Proteomes" id="UP000176952">
    <property type="component" value="Unassembled WGS sequence"/>
</dbReference>
<evidence type="ECO:0000313" key="6">
    <source>
        <dbReference type="EMBL" id="OGY85339.1"/>
    </source>
</evidence>
<evidence type="ECO:0008006" key="8">
    <source>
        <dbReference type="Google" id="ProtNLM"/>
    </source>
</evidence>
<dbReference type="GO" id="GO:0016881">
    <property type="term" value="F:acid-amino acid ligase activity"/>
    <property type="evidence" value="ECO:0007669"/>
    <property type="project" value="InterPro"/>
</dbReference>
<evidence type="ECO:0000256" key="2">
    <source>
        <dbReference type="ARBA" id="ARBA00022741"/>
    </source>
</evidence>
<feature type="domain" description="Mur ligase C-terminal" evidence="4">
    <location>
        <begin position="272"/>
        <end position="398"/>
    </location>
</feature>
<dbReference type="SUPFAM" id="SSF53623">
    <property type="entry name" value="MurD-like peptide ligases, catalytic domain"/>
    <property type="match status" value="1"/>
</dbReference>
<dbReference type="Gene3D" id="3.90.190.20">
    <property type="entry name" value="Mur ligase, C-terminal domain"/>
    <property type="match status" value="1"/>
</dbReference>
<organism evidence="6 7">
    <name type="scientific">Candidatus Kerfeldbacteria bacterium RIFCSPHIGHO2_12_FULL_48_17</name>
    <dbReference type="NCBI Taxonomy" id="1798542"/>
    <lineage>
        <taxon>Bacteria</taxon>
        <taxon>Candidatus Kerfeldiibacteriota</taxon>
    </lineage>
</organism>
<evidence type="ECO:0000256" key="1">
    <source>
        <dbReference type="ARBA" id="ARBA00022598"/>
    </source>
</evidence>
<protein>
    <recommendedName>
        <fullName evidence="8">UDP-N-acetylmuramoyl-tripeptide--D-alanyl-D-alanine ligase</fullName>
    </recommendedName>
</protein>
<comment type="caution">
    <text evidence="6">The sequence shown here is derived from an EMBL/GenBank/DDBJ whole genome shotgun (WGS) entry which is preliminary data.</text>
</comment>
<feature type="domain" description="Mur ligase central" evidence="5">
    <location>
        <begin position="27"/>
        <end position="249"/>
    </location>
</feature>
<accession>A0A1G2B9Q4</accession>
<dbReference type="EMBL" id="MHKD01000002">
    <property type="protein sequence ID" value="OGY85339.1"/>
    <property type="molecule type" value="Genomic_DNA"/>
</dbReference>
<dbReference type="InterPro" id="IPR013221">
    <property type="entry name" value="Mur_ligase_cen"/>
</dbReference>
<dbReference type="STRING" id="1798542.A3F54_02920"/>
<dbReference type="InterPro" id="IPR004101">
    <property type="entry name" value="Mur_ligase_C"/>
</dbReference>
<dbReference type="AlphaFoldDB" id="A0A1G2B9Q4"/>
<name>A0A1G2B9Q4_9BACT</name>